<keyword evidence="9" id="KW-0325">Glycoprotein</keyword>
<dbReference type="InterPro" id="IPR036352">
    <property type="entry name" value="Semap_dom_sf"/>
</dbReference>
<keyword evidence="5 13" id="KW-0732">Signal</keyword>
<comment type="subcellular location">
    <subcellularLocation>
        <location evidence="1">Secreted</location>
    </subcellularLocation>
</comment>
<dbReference type="SUPFAM" id="SSF48726">
    <property type="entry name" value="Immunoglobulin"/>
    <property type="match status" value="1"/>
</dbReference>
<dbReference type="SUPFAM" id="SSF101912">
    <property type="entry name" value="Sema domain"/>
    <property type="match status" value="1"/>
</dbReference>
<dbReference type="InterPro" id="IPR027231">
    <property type="entry name" value="Semaphorin"/>
</dbReference>
<feature type="chain" id="PRO_5018656433" description="Semaphorin-2A" evidence="13">
    <location>
        <begin position="25"/>
        <end position="702"/>
    </location>
</feature>
<dbReference type="Pfam" id="PF01403">
    <property type="entry name" value="Sema"/>
    <property type="match status" value="1"/>
</dbReference>
<keyword evidence="8" id="KW-1015">Disulfide bond</keyword>
<evidence type="ECO:0000256" key="13">
    <source>
        <dbReference type="SAM" id="SignalP"/>
    </source>
</evidence>
<dbReference type="InterPro" id="IPR013783">
    <property type="entry name" value="Ig-like_fold"/>
</dbReference>
<keyword evidence="7" id="KW-0524">Neurogenesis</keyword>
<name>A0A3S1HJU8_ELYCH</name>
<dbReference type="InterPro" id="IPR036179">
    <property type="entry name" value="Ig-like_dom_sf"/>
</dbReference>
<keyword evidence="3" id="KW-0217">Developmental protein</keyword>
<dbReference type="Gene3D" id="2.130.10.10">
    <property type="entry name" value="YVTN repeat-like/Quinoprotein amine dehydrogenase"/>
    <property type="match status" value="1"/>
</dbReference>
<evidence type="ECO:0000256" key="2">
    <source>
        <dbReference type="ARBA" id="ARBA00009492"/>
    </source>
</evidence>
<dbReference type="Proteomes" id="UP000271974">
    <property type="component" value="Unassembled WGS sequence"/>
</dbReference>
<keyword evidence="6" id="KW-0221">Differentiation</keyword>
<organism evidence="15 16">
    <name type="scientific">Elysia chlorotica</name>
    <name type="common">Eastern emerald elysia</name>
    <name type="synonym">Sea slug</name>
    <dbReference type="NCBI Taxonomy" id="188477"/>
    <lineage>
        <taxon>Eukaryota</taxon>
        <taxon>Metazoa</taxon>
        <taxon>Spiralia</taxon>
        <taxon>Lophotrochozoa</taxon>
        <taxon>Mollusca</taxon>
        <taxon>Gastropoda</taxon>
        <taxon>Heterobranchia</taxon>
        <taxon>Euthyneura</taxon>
        <taxon>Panpulmonata</taxon>
        <taxon>Sacoglossa</taxon>
        <taxon>Placobranchoidea</taxon>
        <taxon>Plakobranchidae</taxon>
        <taxon>Elysia</taxon>
    </lineage>
</organism>
<evidence type="ECO:0000256" key="11">
    <source>
        <dbReference type="PROSITE-ProRule" id="PRU00352"/>
    </source>
</evidence>
<dbReference type="GO" id="GO:0005576">
    <property type="term" value="C:extracellular region"/>
    <property type="evidence" value="ECO:0007669"/>
    <property type="project" value="UniProtKB-SubCell"/>
</dbReference>
<comment type="similarity">
    <text evidence="2">Belongs to the semaphorin family.</text>
</comment>
<dbReference type="FunFam" id="2.130.10.10:FF:000369">
    <property type="entry name" value="semaphorin-2A isoform X1"/>
    <property type="match status" value="1"/>
</dbReference>
<keyword evidence="12" id="KW-0175">Coiled coil</keyword>
<evidence type="ECO:0000256" key="3">
    <source>
        <dbReference type="ARBA" id="ARBA00022473"/>
    </source>
</evidence>
<dbReference type="PANTHER" id="PTHR11036">
    <property type="entry name" value="SEMAPHORIN"/>
    <property type="match status" value="1"/>
</dbReference>
<evidence type="ECO:0000256" key="1">
    <source>
        <dbReference type="ARBA" id="ARBA00004613"/>
    </source>
</evidence>
<evidence type="ECO:0000256" key="4">
    <source>
        <dbReference type="ARBA" id="ARBA00022525"/>
    </source>
</evidence>
<dbReference type="GO" id="GO:0005886">
    <property type="term" value="C:plasma membrane"/>
    <property type="evidence" value="ECO:0007669"/>
    <property type="project" value="TreeGrafter"/>
</dbReference>
<dbReference type="PROSITE" id="PS51004">
    <property type="entry name" value="SEMA"/>
    <property type="match status" value="1"/>
</dbReference>
<dbReference type="GO" id="GO:0045499">
    <property type="term" value="F:chemorepellent activity"/>
    <property type="evidence" value="ECO:0007669"/>
    <property type="project" value="TreeGrafter"/>
</dbReference>
<evidence type="ECO:0000256" key="5">
    <source>
        <dbReference type="ARBA" id="ARBA00022729"/>
    </source>
</evidence>
<evidence type="ECO:0000256" key="6">
    <source>
        <dbReference type="ARBA" id="ARBA00022782"/>
    </source>
</evidence>
<evidence type="ECO:0000256" key="12">
    <source>
        <dbReference type="SAM" id="Coils"/>
    </source>
</evidence>
<keyword evidence="4" id="KW-0964">Secreted</keyword>
<evidence type="ECO:0000313" key="16">
    <source>
        <dbReference type="Proteomes" id="UP000271974"/>
    </source>
</evidence>
<evidence type="ECO:0000256" key="8">
    <source>
        <dbReference type="ARBA" id="ARBA00023157"/>
    </source>
</evidence>
<dbReference type="SUPFAM" id="SSF103575">
    <property type="entry name" value="Plexin repeat"/>
    <property type="match status" value="1"/>
</dbReference>
<evidence type="ECO:0000256" key="10">
    <source>
        <dbReference type="ARBA" id="ARBA00074148"/>
    </source>
</evidence>
<comment type="caution">
    <text evidence="11">Lacks conserved residue(s) required for the propagation of feature annotation.</text>
</comment>
<dbReference type="GO" id="GO:0007411">
    <property type="term" value="P:axon guidance"/>
    <property type="evidence" value="ECO:0007669"/>
    <property type="project" value="TreeGrafter"/>
</dbReference>
<sequence>MCEFKRSVLLVLWWTFVCVITVASFSPLAIAGNEEDCQDVTTFFGEDIDLKLFQDSKSYPIYYRYLTVDEQSGFLFVGAMNKLFGLNLRNIENKAQRIAQDFRPLNRFRDHCRKNGKLDNFDCQGHIRFLVRLKSSATDTFYMCSTGSYQPMGYELRLRQNTFDTVRSDLNAHGVCSYGPNDNTTAVLVSEGTPDNMAALFGGAAIDFLMSEPVISRHAVFSNNMLTANFIRTISKIGWLNEPQFVGSFEVGDYVYFFYREVAIEYTNCGKKIFSRVARVCKNDEGSTLKKNTWVSFMKARLNCSIPGEYPFYFDEIQDVYKLGDMFYALFTTNVNGMTASAICGYNLTNIDTVFEGSFKQGNSTSIWLPVPTNKVPIPRPGKCEVGSSMIPQQQFVSQHTMLMDKAVSHQFREPIFYKSNTLMRKLIVIPNVAGGDGMVFFTASNTGIIYKIAAWPKINPKYDPPTTYLVSKTIPLGDNKPIWSLVYHDNSIYFSTDTAVGQIPVETCEKYTKIDLCIYDPYCGWDKTLEECRIYTKSERVIPYKGIDLLAYSLEEAIGKAIGGTLHKYERISRTTGSSVQLRIAFKLHIKGKVHWTKDGSAIIGERHILAQDNSLIITDIRKQDEGSYLARDSKDRKVAEYTLAVETNKEQIEQRWMRKFDQWCEEFERYQEDIRRWEKKCEACCEEPSQAKVMSTLGGR</sequence>
<feature type="signal peptide" evidence="13">
    <location>
        <begin position="1"/>
        <end position="24"/>
    </location>
</feature>
<keyword evidence="16" id="KW-1185">Reference proteome</keyword>
<evidence type="ECO:0000259" key="14">
    <source>
        <dbReference type="PROSITE" id="PS51004"/>
    </source>
</evidence>
<dbReference type="STRING" id="188477.A0A3S1HJU8"/>
<protein>
    <recommendedName>
        <fullName evidence="10">Semaphorin-2A</fullName>
    </recommendedName>
</protein>
<dbReference type="GO" id="GO:0030215">
    <property type="term" value="F:semaphorin receptor binding"/>
    <property type="evidence" value="ECO:0007669"/>
    <property type="project" value="InterPro"/>
</dbReference>
<reference evidence="15 16" key="1">
    <citation type="submission" date="2019-01" db="EMBL/GenBank/DDBJ databases">
        <title>A draft genome assembly of the solar-powered sea slug Elysia chlorotica.</title>
        <authorList>
            <person name="Cai H."/>
            <person name="Li Q."/>
            <person name="Fang X."/>
            <person name="Li J."/>
            <person name="Curtis N.E."/>
            <person name="Altenburger A."/>
            <person name="Shibata T."/>
            <person name="Feng M."/>
            <person name="Maeda T."/>
            <person name="Schwartz J.A."/>
            <person name="Shigenobu S."/>
            <person name="Lundholm N."/>
            <person name="Nishiyama T."/>
            <person name="Yang H."/>
            <person name="Hasebe M."/>
            <person name="Li S."/>
            <person name="Pierce S.K."/>
            <person name="Wang J."/>
        </authorList>
    </citation>
    <scope>NUCLEOTIDE SEQUENCE [LARGE SCALE GENOMIC DNA]</scope>
    <source>
        <strain evidence="15">EC2010</strain>
        <tissue evidence="15">Whole organism of an adult</tissue>
    </source>
</reference>
<evidence type="ECO:0000256" key="9">
    <source>
        <dbReference type="ARBA" id="ARBA00023180"/>
    </source>
</evidence>
<dbReference type="Gene3D" id="2.60.40.10">
    <property type="entry name" value="Immunoglobulins"/>
    <property type="match status" value="1"/>
</dbReference>
<proteinExistence type="inferred from homology"/>
<dbReference type="OrthoDB" id="9988752at2759"/>
<feature type="coiled-coil region" evidence="12">
    <location>
        <begin position="662"/>
        <end position="689"/>
    </location>
</feature>
<comment type="caution">
    <text evidence="15">The sequence shown here is derived from an EMBL/GenBank/DDBJ whole genome shotgun (WGS) entry which is preliminary data.</text>
</comment>
<dbReference type="AlphaFoldDB" id="A0A3S1HJU8"/>
<dbReference type="EMBL" id="RQTK01000365">
    <property type="protein sequence ID" value="RUS80933.1"/>
    <property type="molecule type" value="Genomic_DNA"/>
</dbReference>
<dbReference type="PANTHER" id="PTHR11036:SF127">
    <property type="entry name" value="SEMAPHORIN-1A"/>
    <property type="match status" value="1"/>
</dbReference>
<dbReference type="GO" id="GO:0030335">
    <property type="term" value="P:positive regulation of cell migration"/>
    <property type="evidence" value="ECO:0007669"/>
    <property type="project" value="TreeGrafter"/>
</dbReference>
<dbReference type="InterPro" id="IPR001627">
    <property type="entry name" value="Semap_dom"/>
</dbReference>
<feature type="domain" description="Sema" evidence="14">
    <location>
        <begin position="39"/>
        <end position="506"/>
    </location>
</feature>
<gene>
    <name evidence="15" type="ORF">EGW08_011314</name>
</gene>
<dbReference type="GO" id="GO:0071526">
    <property type="term" value="P:semaphorin-plexin signaling pathway"/>
    <property type="evidence" value="ECO:0007669"/>
    <property type="project" value="TreeGrafter"/>
</dbReference>
<dbReference type="SMART" id="SM00630">
    <property type="entry name" value="Sema"/>
    <property type="match status" value="1"/>
</dbReference>
<evidence type="ECO:0000313" key="15">
    <source>
        <dbReference type="EMBL" id="RUS80933.1"/>
    </source>
</evidence>
<dbReference type="InterPro" id="IPR015943">
    <property type="entry name" value="WD40/YVTN_repeat-like_dom_sf"/>
</dbReference>
<evidence type="ECO:0000256" key="7">
    <source>
        <dbReference type="ARBA" id="ARBA00022902"/>
    </source>
</evidence>
<accession>A0A3S1HJU8</accession>